<keyword evidence="9" id="KW-0964">Secreted</keyword>
<dbReference type="HOGENOM" id="CLU_028820_1_1_1"/>
<dbReference type="PANTHER" id="PTHR16631:SF13">
    <property type="entry name" value="GLUCAN ENDO-1,3-BETA-GLUCOSIDASE EGLC-RELATED"/>
    <property type="match status" value="1"/>
</dbReference>
<dbReference type="Pfam" id="PF00332">
    <property type="entry name" value="Glyco_hydro_17"/>
    <property type="match status" value="1"/>
</dbReference>
<dbReference type="Gene3D" id="3.20.20.80">
    <property type="entry name" value="Glycosidases"/>
    <property type="match status" value="1"/>
</dbReference>
<evidence type="ECO:0000256" key="12">
    <source>
        <dbReference type="ARBA" id="ARBA00022801"/>
    </source>
</evidence>
<evidence type="ECO:0000256" key="7">
    <source>
        <dbReference type="ARBA" id="ARBA00022475"/>
    </source>
</evidence>
<feature type="compositionally biased region" description="Low complexity" evidence="23">
    <location>
        <begin position="380"/>
        <end position="390"/>
    </location>
</feature>
<evidence type="ECO:0000256" key="6">
    <source>
        <dbReference type="ARBA" id="ARBA00019762"/>
    </source>
</evidence>
<dbReference type="GO" id="GO:0000272">
    <property type="term" value="P:polysaccharide catabolic process"/>
    <property type="evidence" value="ECO:0007669"/>
    <property type="project" value="UniProtKB-KW"/>
</dbReference>
<name>S3DTU1_GLAL2</name>
<keyword evidence="26" id="KW-1185">Reference proteome</keyword>
<keyword evidence="7" id="KW-1003">Cell membrane</keyword>
<keyword evidence="12" id="KW-0378">Hydrolase</keyword>
<keyword evidence="18" id="KW-0624">Polysaccharide degradation</keyword>
<dbReference type="eggNOG" id="ENOG502SI3D">
    <property type="taxonomic scope" value="Eukaryota"/>
</dbReference>
<dbReference type="GO" id="GO:0009986">
    <property type="term" value="C:cell surface"/>
    <property type="evidence" value="ECO:0007669"/>
    <property type="project" value="TreeGrafter"/>
</dbReference>
<evidence type="ECO:0000256" key="22">
    <source>
        <dbReference type="RuleBase" id="RU004335"/>
    </source>
</evidence>
<evidence type="ECO:0000256" key="3">
    <source>
        <dbReference type="ARBA" id="ARBA00004609"/>
    </source>
</evidence>
<dbReference type="InterPro" id="IPR000490">
    <property type="entry name" value="Glyco_hydro_17"/>
</dbReference>
<evidence type="ECO:0000256" key="14">
    <source>
        <dbReference type="ARBA" id="ARBA00023180"/>
    </source>
</evidence>
<evidence type="ECO:0000313" key="26">
    <source>
        <dbReference type="Proteomes" id="UP000016922"/>
    </source>
</evidence>
<keyword evidence="16" id="KW-0449">Lipoprotein</keyword>
<dbReference type="Proteomes" id="UP000016922">
    <property type="component" value="Unassembled WGS sequence"/>
</dbReference>
<evidence type="ECO:0000256" key="18">
    <source>
        <dbReference type="ARBA" id="ARBA00023326"/>
    </source>
</evidence>
<dbReference type="GO" id="GO:0009277">
    <property type="term" value="C:fungal-type cell wall"/>
    <property type="evidence" value="ECO:0007669"/>
    <property type="project" value="TreeGrafter"/>
</dbReference>
<dbReference type="KEGG" id="glz:GLAREA_11050"/>
<gene>
    <name evidence="25" type="ORF">GLAREA_11050</name>
</gene>
<keyword evidence="8" id="KW-0134">Cell wall</keyword>
<keyword evidence="25" id="KW-0326">Glycosidase</keyword>
<dbReference type="PANTHER" id="PTHR16631">
    <property type="entry name" value="GLUCAN 1,3-BETA-GLUCOSIDASE"/>
    <property type="match status" value="1"/>
</dbReference>
<evidence type="ECO:0000313" key="25">
    <source>
        <dbReference type="EMBL" id="EPE35351.1"/>
    </source>
</evidence>
<keyword evidence="13" id="KW-0472">Membrane</keyword>
<comment type="function">
    <text evidence="19">Glucanases play a role in cell expansion during growth, in cell-cell fusion during mating, and in spore release during sporulation. This enzyme may be involved in beta-glucan degradation and also function biosynthetically as a transglycosylase.</text>
</comment>
<keyword evidence="17" id="KW-0961">Cell wall biogenesis/degradation</keyword>
<dbReference type="InterPro" id="IPR050732">
    <property type="entry name" value="Beta-glucan_modifiers"/>
</dbReference>
<keyword evidence="11 24" id="KW-0732">Signal</keyword>
<dbReference type="STRING" id="1116229.S3DTU1"/>
<dbReference type="GO" id="GO:0071555">
    <property type="term" value="P:cell wall organization"/>
    <property type="evidence" value="ECO:0007669"/>
    <property type="project" value="UniProtKB-KW"/>
</dbReference>
<dbReference type="GO" id="GO:0005886">
    <property type="term" value="C:plasma membrane"/>
    <property type="evidence" value="ECO:0007669"/>
    <property type="project" value="UniProtKB-SubCell"/>
</dbReference>
<evidence type="ECO:0000256" key="4">
    <source>
        <dbReference type="ARBA" id="ARBA00008773"/>
    </source>
</evidence>
<evidence type="ECO:0000256" key="11">
    <source>
        <dbReference type="ARBA" id="ARBA00022729"/>
    </source>
</evidence>
<evidence type="ECO:0000256" key="10">
    <source>
        <dbReference type="ARBA" id="ARBA00022622"/>
    </source>
</evidence>
<dbReference type="OrthoDB" id="77201at2759"/>
<dbReference type="GeneID" id="19470092"/>
<dbReference type="SUPFAM" id="SSF51445">
    <property type="entry name" value="(Trans)glycosidases"/>
    <property type="match status" value="1"/>
</dbReference>
<proteinExistence type="inferred from homology"/>
<evidence type="ECO:0000256" key="17">
    <source>
        <dbReference type="ARBA" id="ARBA00023316"/>
    </source>
</evidence>
<evidence type="ECO:0000256" key="1">
    <source>
        <dbReference type="ARBA" id="ARBA00000382"/>
    </source>
</evidence>
<keyword evidence="10" id="KW-0336">GPI-anchor</keyword>
<dbReference type="EC" id="3.2.1.39" evidence="5"/>
<evidence type="ECO:0000256" key="20">
    <source>
        <dbReference type="ARBA" id="ARBA00032134"/>
    </source>
</evidence>
<evidence type="ECO:0000256" key="9">
    <source>
        <dbReference type="ARBA" id="ARBA00022525"/>
    </source>
</evidence>
<evidence type="ECO:0000256" key="2">
    <source>
        <dbReference type="ARBA" id="ARBA00004191"/>
    </source>
</evidence>
<evidence type="ECO:0000256" key="19">
    <source>
        <dbReference type="ARBA" id="ARBA00025152"/>
    </source>
</evidence>
<feature type="region of interest" description="Disordered" evidence="23">
    <location>
        <begin position="380"/>
        <end position="415"/>
    </location>
</feature>
<evidence type="ECO:0000256" key="21">
    <source>
        <dbReference type="ARBA" id="ARBA00032906"/>
    </source>
</evidence>
<reference evidence="25 26" key="1">
    <citation type="journal article" date="2013" name="BMC Genomics">
        <title>Genomics-driven discovery of the pneumocandin biosynthetic gene cluster in the fungus Glarea lozoyensis.</title>
        <authorList>
            <person name="Chen L."/>
            <person name="Yue Q."/>
            <person name="Zhang X."/>
            <person name="Xiang M."/>
            <person name="Wang C."/>
            <person name="Li S."/>
            <person name="Che Y."/>
            <person name="Ortiz-Lopez F.J."/>
            <person name="Bills G.F."/>
            <person name="Liu X."/>
            <person name="An Z."/>
        </authorList>
    </citation>
    <scope>NUCLEOTIDE SEQUENCE [LARGE SCALE GENOMIC DNA]</scope>
    <source>
        <strain evidence="26">ATCC 20868 / MF5171</strain>
    </source>
</reference>
<evidence type="ECO:0000256" key="23">
    <source>
        <dbReference type="SAM" id="MobiDB-lite"/>
    </source>
</evidence>
<evidence type="ECO:0000256" key="8">
    <source>
        <dbReference type="ARBA" id="ARBA00022512"/>
    </source>
</evidence>
<accession>S3DTU1</accession>
<feature type="compositionally biased region" description="Gly residues" evidence="23">
    <location>
        <begin position="391"/>
        <end position="409"/>
    </location>
</feature>
<dbReference type="GO" id="GO:0042973">
    <property type="term" value="F:glucan endo-1,3-beta-D-glucosidase activity"/>
    <property type="evidence" value="ECO:0007669"/>
    <property type="project" value="UniProtKB-EC"/>
</dbReference>
<evidence type="ECO:0000256" key="5">
    <source>
        <dbReference type="ARBA" id="ARBA00012780"/>
    </source>
</evidence>
<comment type="similarity">
    <text evidence="4 22">Belongs to the glycosyl hydrolase 17 family.</text>
</comment>
<comment type="subcellular location">
    <subcellularLocation>
        <location evidence="3">Cell membrane</location>
        <topology evidence="3">Lipid-anchor</topology>
        <topology evidence="3">GPI-anchor</topology>
    </subcellularLocation>
    <subcellularLocation>
        <location evidence="2">Secreted</location>
        <location evidence="2">Cell wall</location>
    </subcellularLocation>
</comment>
<evidence type="ECO:0000256" key="15">
    <source>
        <dbReference type="ARBA" id="ARBA00023277"/>
    </source>
</evidence>
<sequence>MRSSQTLLALAATLSTAAAQLKGFNYGSSNTDGSFKYEADFSAEFTLAQNLVGTTGFNAARLYTMIQGGSSTNEPIQAIPAAIKTKTKLLLGLWASGGQGPFDAEITALKSAIAQYGTAFTDLVVGISVGSEDLYRISPTGVAAKSGYGAEPATIAAYIKSLRSAIAGTSLSGASVGHVDTWTAWVNGTNQAVIDAVDWVGVDAYPYFQNTMDNGISNGKSLFNEAFSNTQAAVGGKDVWITETGWPVSGPTENLAVASTSDAQQYWRDVGCPNFGKVNTFWYTLMDAGSSPSFGVAGADLSTTPLYDLSCSSVSSSSSSSSASSTGSLTKTASSLTATSSGAVVTGGAGLSPSQGIGSGSGANVTATGAGAAPTAGVSTNYTSPATGPSGTAGSGSGSGSGSGTGSGSGSTTSTPISVNSASVMKGSFVAGLAIAFAAVFAL</sequence>
<protein>
    <recommendedName>
        <fullName evidence="6">Probable glucan endo-1,3-beta-glucosidase eglC</fullName>
        <ecNumber evidence="5">3.2.1.39</ecNumber>
    </recommendedName>
    <alternativeName>
        <fullName evidence="20">Endo-1,3-beta-glucanase eglC</fullName>
    </alternativeName>
    <alternativeName>
        <fullName evidence="21">Laminarinase eglC</fullName>
    </alternativeName>
</protein>
<organism evidence="25 26">
    <name type="scientific">Glarea lozoyensis (strain ATCC 20868 / MF5171)</name>
    <dbReference type="NCBI Taxonomy" id="1116229"/>
    <lineage>
        <taxon>Eukaryota</taxon>
        <taxon>Fungi</taxon>
        <taxon>Dikarya</taxon>
        <taxon>Ascomycota</taxon>
        <taxon>Pezizomycotina</taxon>
        <taxon>Leotiomycetes</taxon>
        <taxon>Helotiales</taxon>
        <taxon>Helotiaceae</taxon>
        <taxon>Glarea</taxon>
    </lineage>
</organism>
<dbReference type="RefSeq" id="XP_008077430.1">
    <property type="nucleotide sequence ID" value="XM_008079239.1"/>
</dbReference>
<feature type="chain" id="PRO_5004520049" description="Probable glucan endo-1,3-beta-glucosidase eglC" evidence="24">
    <location>
        <begin position="20"/>
        <end position="443"/>
    </location>
</feature>
<feature type="signal peptide" evidence="24">
    <location>
        <begin position="1"/>
        <end position="19"/>
    </location>
</feature>
<comment type="catalytic activity">
    <reaction evidence="1">
        <text>Hydrolysis of (1-&gt;3)-beta-D-glucosidic linkages in (1-&gt;3)-beta-D-glucans.</text>
        <dbReference type="EC" id="3.2.1.39"/>
    </reaction>
</comment>
<dbReference type="FunFam" id="3.20.20.80:FF:000233">
    <property type="entry name" value="Probable glucan endo-1,3-beta-glucosidase eglC"/>
    <property type="match status" value="1"/>
</dbReference>
<evidence type="ECO:0000256" key="16">
    <source>
        <dbReference type="ARBA" id="ARBA00023288"/>
    </source>
</evidence>
<evidence type="ECO:0000256" key="24">
    <source>
        <dbReference type="SAM" id="SignalP"/>
    </source>
</evidence>
<evidence type="ECO:0000256" key="13">
    <source>
        <dbReference type="ARBA" id="ARBA00023136"/>
    </source>
</evidence>
<dbReference type="GO" id="GO:0005576">
    <property type="term" value="C:extracellular region"/>
    <property type="evidence" value="ECO:0007669"/>
    <property type="project" value="TreeGrafter"/>
</dbReference>
<dbReference type="OMA" id="WDDVGCP"/>
<keyword evidence="15" id="KW-0119">Carbohydrate metabolism</keyword>
<dbReference type="InterPro" id="IPR017853">
    <property type="entry name" value="GH"/>
</dbReference>
<dbReference type="EMBL" id="KE145354">
    <property type="protein sequence ID" value="EPE35351.1"/>
    <property type="molecule type" value="Genomic_DNA"/>
</dbReference>
<dbReference type="AlphaFoldDB" id="S3DTU1"/>
<dbReference type="GO" id="GO:0098552">
    <property type="term" value="C:side of membrane"/>
    <property type="evidence" value="ECO:0007669"/>
    <property type="project" value="UniProtKB-KW"/>
</dbReference>
<keyword evidence="14" id="KW-0325">Glycoprotein</keyword>